<evidence type="ECO:0000256" key="2">
    <source>
        <dbReference type="SAM" id="SignalP"/>
    </source>
</evidence>
<comment type="caution">
    <text evidence="3">The sequence shown here is derived from an EMBL/GenBank/DDBJ whole genome shotgun (WGS) entry which is preliminary data.</text>
</comment>
<proteinExistence type="predicted"/>
<evidence type="ECO:0000313" key="3">
    <source>
        <dbReference type="EMBL" id="MEJ6008424.1"/>
    </source>
</evidence>
<feature type="transmembrane region" description="Helical" evidence="1">
    <location>
        <begin position="41"/>
        <end position="61"/>
    </location>
</feature>
<feature type="signal peptide" evidence="2">
    <location>
        <begin position="1"/>
        <end position="29"/>
    </location>
</feature>
<sequence>MKTISKALAKGAVATFVAGAMVASAAAPAAARDHRDRDGISAGEVIAGAVILGGIAAVASASSRDRGYDYNYGRAGYDPRYRGYDNRGYDNRYGNPRQAIELCVRTAERDASRYSYGRADVTDIRDVDYNNRGYTVKGRIAVNSNGRDWRNGDNRYGRGWGNDYRGWNDNLRGYDSGSFKCKVEYGRVVDIDYSGIRGL</sequence>
<reference evidence="3 4" key="1">
    <citation type="submission" date="2024-03" db="EMBL/GenBank/DDBJ databases">
        <authorList>
            <person name="Jo J.-H."/>
        </authorList>
    </citation>
    <scope>NUCLEOTIDE SEQUENCE [LARGE SCALE GENOMIC DNA]</scope>
    <source>
        <strain evidence="3 4">AS3R-12</strain>
    </source>
</reference>
<dbReference type="EMBL" id="JBBHJY010000001">
    <property type="protein sequence ID" value="MEJ6008424.1"/>
    <property type="molecule type" value="Genomic_DNA"/>
</dbReference>
<evidence type="ECO:0000313" key="4">
    <source>
        <dbReference type="Proteomes" id="UP001379235"/>
    </source>
</evidence>
<accession>A0ABU8S4D6</accession>
<dbReference type="Proteomes" id="UP001379235">
    <property type="component" value="Unassembled WGS sequence"/>
</dbReference>
<organism evidence="3 4">
    <name type="scientific">Novosphingobium aquae</name>
    <dbReference type="NCBI Taxonomy" id="3133435"/>
    <lineage>
        <taxon>Bacteria</taxon>
        <taxon>Pseudomonadati</taxon>
        <taxon>Pseudomonadota</taxon>
        <taxon>Alphaproteobacteria</taxon>
        <taxon>Sphingomonadales</taxon>
        <taxon>Sphingomonadaceae</taxon>
        <taxon>Novosphingobium</taxon>
    </lineage>
</organism>
<keyword evidence="1" id="KW-0812">Transmembrane</keyword>
<keyword evidence="4" id="KW-1185">Reference proteome</keyword>
<feature type="chain" id="PRO_5046081115" description="17 kDa surface antigen" evidence="2">
    <location>
        <begin position="30"/>
        <end position="199"/>
    </location>
</feature>
<dbReference type="RefSeq" id="WP_339963967.1">
    <property type="nucleotide sequence ID" value="NZ_JBBHJY010000001.1"/>
</dbReference>
<evidence type="ECO:0008006" key="5">
    <source>
        <dbReference type="Google" id="ProtNLM"/>
    </source>
</evidence>
<evidence type="ECO:0000256" key="1">
    <source>
        <dbReference type="SAM" id="Phobius"/>
    </source>
</evidence>
<name>A0ABU8S4D6_9SPHN</name>
<keyword evidence="2" id="KW-0732">Signal</keyword>
<keyword evidence="1" id="KW-1133">Transmembrane helix</keyword>
<protein>
    <recommendedName>
        <fullName evidence="5">17 kDa surface antigen</fullName>
    </recommendedName>
</protein>
<gene>
    <name evidence="3" type="ORF">WG900_00675</name>
</gene>
<keyword evidence="1" id="KW-0472">Membrane</keyword>